<gene>
    <name evidence="2" type="ORF">PCOR1329_LOCUS83616</name>
</gene>
<sequence>MSLGSAPPPGPRALKRHRANRLGTESGPVERVLVLVLVLVAVVVASRPQAAQLAYEEQMHAARVMIAQNEAKIVFLEGVIAKTEQEKADEIELMNQNSALLTDEETYLHGILPDCQWVFKAFFERADKRAAEMEGLTTAK</sequence>
<name>A0ABN9YCY8_9DINO</name>
<feature type="region of interest" description="Disordered" evidence="1">
    <location>
        <begin position="1"/>
        <end position="21"/>
    </location>
</feature>
<dbReference type="EMBL" id="CAUYUJ010022135">
    <property type="protein sequence ID" value="CAK0909113.1"/>
    <property type="molecule type" value="Genomic_DNA"/>
</dbReference>
<accession>A0ABN9YCY8</accession>
<evidence type="ECO:0000256" key="1">
    <source>
        <dbReference type="SAM" id="MobiDB-lite"/>
    </source>
</evidence>
<keyword evidence="3" id="KW-1185">Reference proteome</keyword>
<reference evidence="2" key="1">
    <citation type="submission" date="2023-10" db="EMBL/GenBank/DDBJ databases">
        <authorList>
            <person name="Chen Y."/>
            <person name="Shah S."/>
            <person name="Dougan E. K."/>
            <person name="Thang M."/>
            <person name="Chan C."/>
        </authorList>
    </citation>
    <scope>NUCLEOTIDE SEQUENCE [LARGE SCALE GENOMIC DNA]</scope>
</reference>
<feature type="compositionally biased region" description="Pro residues" evidence="1">
    <location>
        <begin position="1"/>
        <end position="11"/>
    </location>
</feature>
<proteinExistence type="predicted"/>
<dbReference type="Proteomes" id="UP001189429">
    <property type="component" value="Unassembled WGS sequence"/>
</dbReference>
<feature type="non-terminal residue" evidence="2">
    <location>
        <position position="140"/>
    </location>
</feature>
<protein>
    <submittedName>
        <fullName evidence="2">Uncharacterized protein</fullName>
    </submittedName>
</protein>
<evidence type="ECO:0000313" key="3">
    <source>
        <dbReference type="Proteomes" id="UP001189429"/>
    </source>
</evidence>
<evidence type="ECO:0000313" key="2">
    <source>
        <dbReference type="EMBL" id="CAK0909113.1"/>
    </source>
</evidence>
<comment type="caution">
    <text evidence="2">The sequence shown here is derived from an EMBL/GenBank/DDBJ whole genome shotgun (WGS) entry which is preliminary data.</text>
</comment>
<organism evidence="2 3">
    <name type="scientific">Prorocentrum cordatum</name>
    <dbReference type="NCBI Taxonomy" id="2364126"/>
    <lineage>
        <taxon>Eukaryota</taxon>
        <taxon>Sar</taxon>
        <taxon>Alveolata</taxon>
        <taxon>Dinophyceae</taxon>
        <taxon>Prorocentrales</taxon>
        <taxon>Prorocentraceae</taxon>
        <taxon>Prorocentrum</taxon>
    </lineage>
</organism>